<dbReference type="Proteomes" id="UP000628017">
    <property type="component" value="Unassembled WGS sequence"/>
</dbReference>
<evidence type="ECO:0000313" key="9">
    <source>
        <dbReference type="EMBL" id="GGA12549.1"/>
    </source>
</evidence>
<evidence type="ECO:0000313" key="10">
    <source>
        <dbReference type="Proteomes" id="UP000628017"/>
    </source>
</evidence>
<dbReference type="GO" id="GO:1990281">
    <property type="term" value="C:efflux pump complex"/>
    <property type="evidence" value="ECO:0007669"/>
    <property type="project" value="TreeGrafter"/>
</dbReference>
<keyword evidence="5" id="KW-0812">Transmembrane</keyword>
<dbReference type="GO" id="GO:0009279">
    <property type="term" value="C:cell outer membrane"/>
    <property type="evidence" value="ECO:0007669"/>
    <property type="project" value="UniProtKB-SubCell"/>
</dbReference>
<reference evidence="9" key="2">
    <citation type="submission" date="2020-09" db="EMBL/GenBank/DDBJ databases">
        <authorList>
            <person name="Sun Q."/>
            <person name="Zhou Y."/>
        </authorList>
    </citation>
    <scope>NUCLEOTIDE SEQUENCE</scope>
    <source>
        <strain evidence="9">CGMCC 1.15880</strain>
    </source>
</reference>
<keyword evidence="7" id="KW-0998">Cell outer membrane</keyword>
<evidence type="ECO:0000256" key="1">
    <source>
        <dbReference type="ARBA" id="ARBA00004442"/>
    </source>
</evidence>
<dbReference type="InterPro" id="IPR051906">
    <property type="entry name" value="TolC-like"/>
</dbReference>
<dbReference type="PANTHER" id="PTHR30026">
    <property type="entry name" value="OUTER MEMBRANE PROTEIN TOLC"/>
    <property type="match status" value="1"/>
</dbReference>
<comment type="caution">
    <text evidence="9">The sequence shown here is derived from an EMBL/GenBank/DDBJ whole genome shotgun (WGS) entry which is preliminary data.</text>
</comment>
<evidence type="ECO:0000256" key="3">
    <source>
        <dbReference type="ARBA" id="ARBA00022448"/>
    </source>
</evidence>
<dbReference type="PANTHER" id="PTHR30026:SF22">
    <property type="entry name" value="OUTER MEMBRANE EFFLUX PROTEIN"/>
    <property type="match status" value="1"/>
</dbReference>
<gene>
    <name evidence="9" type="ORF">GCM10011498_10540</name>
</gene>
<keyword evidence="6" id="KW-0472">Membrane</keyword>
<protein>
    <submittedName>
        <fullName evidence="9">Transporter</fullName>
    </submittedName>
</protein>
<evidence type="ECO:0000256" key="8">
    <source>
        <dbReference type="SAM" id="SignalP"/>
    </source>
</evidence>
<keyword evidence="10" id="KW-1185">Reference proteome</keyword>
<comment type="subcellular location">
    <subcellularLocation>
        <location evidence="1">Cell outer membrane</location>
    </subcellularLocation>
</comment>
<reference evidence="9" key="1">
    <citation type="journal article" date="2014" name="Int. J. Syst. Evol. Microbiol.">
        <title>Complete genome sequence of Corynebacterium casei LMG S-19264T (=DSM 44701T), isolated from a smear-ripened cheese.</title>
        <authorList>
            <consortium name="US DOE Joint Genome Institute (JGI-PGF)"/>
            <person name="Walter F."/>
            <person name="Albersmeier A."/>
            <person name="Kalinowski J."/>
            <person name="Ruckert C."/>
        </authorList>
    </citation>
    <scope>NUCLEOTIDE SEQUENCE</scope>
    <source>
        <strain evidence="9">CGMCC 1.15880</strain>
    </source>
</reference>
<evidence type="ECO:0000256" key="5">
    <source>
        <dbReference type="ARBA" id="ARBA00022692"/>
    </source>
</evidence>
<feature type="signal peptide" evidence="8">
    <location>
        <begin position="1"/>
        <end position="23"/>
    </location>
</feature>
<dbReference type="Pfam" id="PF02321">
    <property type="entry name" value="OEP"/>
    <property type="match status" value="2"/>
</dbReference>
<dbReference type="GO" id="GO:0015562">
    <property type="term" value="F:efflux transmembrane transporter activity"/>
    <property type="evidence" value="ECO:0007669"/>
    <property type="project" value="InterPro"/>
</dbReference>
<dbReference type="EMBL" id="BMKA01000002">
    <property type="protein sequence ID" value="GGA12549.1"/>
    <property type="molecule type" value="Genomic_DNA"/>
</dbReference>
<organism evidence="9 10">
    <name type="scientific">Neptunicoccus cionae</name>
    <dbReference type="NCBI Taxonomy" id="2035344"/>
    <lineage>
        <taxon>Bacteria</taxon>
        <taxon>Pseudomonadati</taxon>
        <taxon>Pseudomonadota</taxon>
        <taxon>Alphaproteobacteria</taxon>
        <taxon>Rhodobacterales</taxon>
        <taxon>Paracoccaceae</taxon>
        <taxon>Neptunicoccus</taxon>
    </lineage>
</organism>
<name>A0A916QUF0_9RHOB</name>
<evidence type="ECO:0000256" key="4">
    <source>
        <dbReference type="ARBA" id="ARBA00022452"/>
    </source>
</evidence>
<dbReference type="NCBIfam" id="TIGR01844">
    <property type="entry name" value="type_I_sec_TolC"/>
    <property type="match status" value="1"/>
</dbReference>
<proteinExistence type="inferred from homology"/>
<sequence length="471" mass="51332">MFGRLKRTGIAVAITLSALPSHATTLADALAQAYQTNPQILAQQAALRATDEGVISARANLLPTLTQTLSISKTNNLNLPSQSILTGAPTRKATTFWNHNTELTIQLFDGGADRLGVEAARMSVLAGRQALRELEQIILFNTVQAFMNVRRDQQFVRLAQNNVRVLGEQVRAAKDRFAVGEVTRTDVAQAEARLAAARSQLETNRGNLRLSESAYTAVVGTPPRDLRNPPPAPVLPSSAAKAEAVALRKHPRVMQAQFNAKAAELTAESTTKNRHPQVFGSVDYDFGARAGSGELSTDELTARIVGQWTLYQGGRLDSNRRRDVALLQQALSNVQQSGYLTRQGLRDAYTTWQVASASIQSNRQQVRAAQVAFDGVREEAKLGARTTLDALDAEQELLSARSQLVTAIRDQYVAQYQVLAEMGLLTAEHLGLGVPIYNPDVNAAASNRHQLGILGDKRIKLFDKLKKRKGN</sequence>
<dbReference type="InterPro" id="IPR010130">
    <property type="entry name" value="T1SS_OMP_TolC"/>
</dbReference>
<dbReference type="Gene3D" id="1.20.1600.10">
    <property type="entry name" value="Outer membrane efflux proteins (OEP)"/>
    <property type="match status" value="1"/>
</dbReference>
<dbReference type="RefSeq" id="WP_188671705.1">
    <property type="nucleotide sequence ID" value="NZ_BMKA01000002.1"/>
</dbReference>
<dbReference type="AlphaFoldDB" id="A0A916QUF0"/>
<comment type="similarity">
    <text evidence="2">Belongs to the outer membrane factor (OMF) (TC 1.B.17) family.</text>
</comment>
<evidence type="ECO:0000256" key="2">
    <source>
        <dbReference type="ARBA" id="ARBA00007613"/>
    </source>
</evidence>
<keyword evidence="3" id="KW-0813">Transport</keyword>
<dbReference type="GO" id="GO:0015288">
    <property type="term" value="F:porin activity"/>
    <property type="evidence" value="ECO:0007669"/>
    <property type="project" value="TreeGrafter"/>
</dbReference>
<feature type="chain" id="PRO_5036858309" evidence="8">
    <location>
        <begin position="24"/>
        <end position="471"/>
    </location>
</feature>
<evidence type="ECO:0000256" key="7">
    <source>
        <dbReference type="ARBA" id="ARBA00023237"/>
    </source>
</evidence>
<keyword evidence="8" id="KW-0732">Signal</keyword>
<dbReference type="SUPFAM" id="SSF56954">
    <property type="entry name" value="Outer membrane efflux proteins (OEP)"/>
    <property type="match status" value="1"/>
</dbReference>
<evidence type="ECO:0000256" key="6">
    <source>
        <dbReference type="ARBA" id="ARBA00023136"/>
    </source>
</evidence>
<keyword evidence="4" id="KW-1134">Transmembrane beta strand</keyword>
<dbReference type="InterPro" id="IPR003423">
    <property type="entry name" value="OMP_efflux"/>
</dbReference>
<accession>A0A916QUF0</accession>